<evidence type="ECO:0000313" key="4">
    <source>
        <dbReference type="Proteomes" id="UP000187822"/>
    </source>
</evidence>
<organism evidence="2 5">
    <name type="scientific">Cuniculiplasma divulgatum</name>
    <dbReference type="NCBI Taxonomy" id="1673428"/>
    <lineage>
        <taxon>Archaea</taxon>
        <taxon>Methanobacteriati</taxon>
        <taxon>Thermoplasmatota</taxon>
        <taxon>Thermoplasmata</taxon>
        <taxon>Thermoplasmatales</taxon>
        <taxon>Cuniculiplasmataceae</taxon>
        <taxon>Cuniculiplasma</taxon>
    </lineage>
</organism>
<dbReference type="Proteomes" id="UP000187822">
    <property type="component" value="Chromosome I"/>
</dbReference>
<feature type="domain" description="FAD/NAD(P)-binding" evidence="1">
    <location>
        <begin position="13"/>
        <end position="321"/>
    </location>
</feature>
<keyword evidence="4" id="KW-1185">Reference proteome</keyword>
<dbReference type="GO" id="GO:0016491">
    <property type="term" value="F:oxidoreductase activity"/>
    <property type="evidence" value="ECO:0007669"/>
    <property type="project" value="InterPro"/>
</dbReference>
<protein>
    <submittedName>
        <fullName evidence="2">Sulfide:quinone oxidoreductase</fullName>
    </submittedName>
</protein>
<dbReference type="RefSeq" id="WP_077075986.1">
    <property type="nucleotide sequence ID" value="NZ_LT671858.1"/>
</dbReference>
<reference evidence="3" key="3">
    <citation type="submission" date="2016-06" db="EMBL/GenBank/DDBJ databases">
        <authorList>
            <person name="Olsen C.W."/>
            <person name="Carey S."/>
            <person name="Hinshaw L."/>
            <person name="Karasin A.I."/>
        </authorList>
    </citation>
    <scope>NUCLEOTIDE SEQUENCE [LARGE SCALE GENOMIC DNA]</scope>
    <source>
        <strain evidence="3">PM4</strain>
    </source>
</reference>
<evidence type="ECO:0000313" key="3">
    <source>
        <dbReference type="EMBL" id="SJK84406.1"/>
    </source>
</evidence>
<dbReference type="STRING" id="1673428.CPM_0526"/>
<dbReference type="Pfam" id="PF07992">
    <property type="entry name" value="Pyr_redox_2"/>
    <property type="match status" value="1"/>
</dbReference>
<dbReference type="GeneID" id="41587851"/>
<dbReference type="Gene3D" id="3.50.50.60">
    <property type="entry name" value="FAD/NAD(P)-binding domain"/>
    <property type="match status" value="2"/>
</dbReference>
<dbReference type="SUPFAM" id="SSF51905">
    <property type="entry name" value="FAD/NAD(P)-binding domain"/>
    <property type="match status" value="2"/>
</dbReference>
<dbReference type="EMBL" id="LT671858">
    <property type="protein sequence ID" value="SIM47057.1"/>
    <property type="molecule type" value="Genomic_DNA"/>
</dbReference>
<dbReference type="KEGG" id="cdiv:CPM_0526"/>
<proteinExistence type="predicted"/>
<evidence type="ECO:0000259" key="1">
    <source>
        <dbReference type="Pfam" id="PF07992"/>
    </source>
</evidence>
<dbReference type="AlphaFoldDB" id="A0A1N5TG20"/>
<dbReference type="InterPro" id="IPR052541">
    <property type="entry name" value="SQRD"/>
</dbReference>
<dbReference type="PANTHER" id="PTHR43755:SF1">
    <property type="entry name" value="FAD-DEPENDENT PYRIDINE NUCLEOTIDE-DISULPHIDE OXIDOREDUCTASE"/>
    <property type="match status" value="1"/>
</dbReference>
<gene>
    <name evidence="3" type="ORF">CPM_0526</name>
    <name evidence="2" type="ORF">CSP5_0554</name>
</gene>
<accession>A0A1N5TG20</accession>
<sequence>MEQYQHNNDKKKRIVIIGAGFGGLRFLYDVKKEIGKKFEITLIDMRTTSLEKPSLVEVALAGKPVAHTQIPIGKIAKKNNIEFINSRVEQIFAEKNEVKLLNGNLINYDYLVIATGAVKDYEAISGFEEHAYSVCDDEHAPKMWDAINNFKGGNVVIGASKTNWDEKSTEIKLDAPCEGPIGEIMFMLDFFLRERDLREITTITVFTPGKVFFDDVGPRIHEKVGSVISKKEIKVITEKVLKSIEGKSVIFEDGTQLPSDLTLVIPPYTGPEVIKNSGLGDEYGFIKTDLEMRHPQHHNIFVVGDCNTLSMPKLGHIAVLQADVAVSSLMKEINGNGEIIEFKPEIFCIMNRGGVEATLILSNTLFGGHVDKTVNGPLAHLMKWGFDSYSYYTHGKLPPELLQSTMEKMLKFLN</sequence>
<evidence type="ECO:0000313" key="5">
    <source>
        <dbReference type="Proteomes" id="UP000195607"/>
    </source>
</evidence>
<dbReference type="InterPro" id="IPR036188">
    <property type="entry name" value="FAD/NAD-bd_sf"/>
</dbReference>
<dbReference type="EMBL" id="LT719092">
    <property type="protein sequence ID" value="SJK84406.1"/>
    <property type="molecule type" value="Genomic_DNA"/>
</dbReference>
<dbReference type="InterPro" id="IPR023753">
    <property type="entry name" value="FAD/NAD-binding_dom"/>
</dbReference>
<dbReference type="Proteomes" id="UP000195607">
    <property type="component" value="Chromosome I"/>
</dbReference>
<evidence type="ECO:0000313" key="2">
    <source>
        <dbReference type="EMBL" id="SIM47057.1"/>
    </source>
</evidence>
<reference evidence="2 5" key="1">
    <citation type="submission" date="2016-04" db="EMBL/GenBank/DDBJ databases">
        <authorList>
            <person name="Evans L.H."/>
            <person name="Alamgir A."/>
            <person name="Owens N."/>
            <person name="Weber N.D."/>
            <person name="Virtaneva K."/>
            <person name="Barbian K."/>
            <person name="Babar A."/>
            <person name="Rosenke K."/>
        </authorList>
    </citation>
    <scope>NUCLEOTIDE SEQUENCE [LARGE SCALE GENOMIC DNA]</scope>
    <source>
        <strain evidence="2">S5</strain>
        <strain evidence="5">S5(T) (JCM 30642 \VKM B-2941)</strain>
    </source>
</reference>
<dbReference type="OrthoDB" id="38899at2157"/>
<name>A0A1N5TG20_9ARCH</name>
<reference evidence="4" key="2">
    <citation type="submission" date="2016-06" db="EMBL/GenBank/DDBJ databases">
        <authorList>
            <person name="Toshchakov V.S."/>
        </authorList>
    </citation>
    <scope>NUCLEOTIDE SEQUENCE [LARGE SCALE GENOMIC DNA]</scope>
    <source>
        <strain>PM4 (JCM 30641</strain>
        <strain evidence="4">\VKM B-2940)</strain>
    </source>
</reference>
<dbReference type="PANTHER" id="PTHR43755">
    <property type="match status" value="1"/>
</dbReference>